<feature type="transmembrane region" description="Helical" evidence="1">
    <location>
        <begin position="17"/>
        <end position="37"/>
    </location>
</feature>
<proteinExistence type="predicted"/>
<organism evidence="2 4">
    <name type="scientific">Medicago truncatula</name>
    <name type="common">Barrel medic</name>
    <name type="synonym">Medicago tribuloides</name>
    <dbReference type="NCBI Taxonomy" id="3880"/>
    <lineage>
        <taxon>Eukaryota</taxon>
        <taxon>Viridiplantae</taxon>
        <taxon>Streptophyta</taxon>
        <taxon>Embryophyta</taxon>
        <taxon>Tracheophyta</taxon>
        <taxon>Spermatophyta</taxon>
        <taxon>Magnoliopsida</taxon>
        <taxon>eudicotyledons</taxon>
        <taxon>Gunneridae</taxon>
        <taxon>Pentapetalae</taxon>
        <taxon>rosids</taxon>
        <taxon>fabids</taxon>
        <taxon>Fabales</taxon>
        <taxon>Fabaceae</taxon>
        <taxon>Papilionoideae</taxon>
        <taxon>50 kb inversion clade</taxon>
        <taxon>NPAAA clade</taxon>
        <taxon>Hologalegina</taxon>
        <taxon>IRL clade</taxon>
        <taxon>Trifolieae</taxon>
        <taxon>Medicago</taxon>
    </lineage>
</organism>
<accession>A0A072UJX9</accession>
<evidence type="ECO:0000256" key="1">
    <source>
        <dbReference type="SAM" id="Phobius"/>
    </source>
</evidence>
<dbReference type="AlphaFoldDB" id="A0A072UJX9"/>
<dbReference type="Proteomes" id="UP000002051">
    <property type="component" value="Chromosome 6"/>
</dbReference>
<evidence type="ECO:0000313" key="2">
    <source>
        <dbReference type="EMBL" id="KEH26150.1"/>
    </source>
</evidence>
<gene>
    <name evidence="2" type="ordered locus">MTR_6g045417</name>
</gene>
<keyword evidence="1" id="KW-0472">Membrane</keyword>
<evidence type="ECO:0000313" key="3">
    <source>
        <dbReference type="EnsemblPlants" id="KEH26150"/>
    </source>
</evidence>
<name>A0A072UJX9_MEDTR</name>
<dbReference type="EMBL" id="CM001222">
    <property type="protein sequence ID" value="KEH26150.1"/>
    <property type="molecule type" value="Genomic_DNA"/>
</dbReference>
<keyword evidence="4" id="KW-1185">Reference proteome</keyword>
<sequence>MTNPFQTSDMATATVKASLVVSLLVNGMTFVACGLVISDLGNWVDVLDSV</sequence>
<dbReference type="EnsemblPlants" id="KEH26150">
    <property type="protein sequence ID" value="KEH26150"/>
    <property type="gene ID" value="MTR_6g045417"/>
</dbReference>
<keyword evidence="1 2" id="KW-0812">Transmembrane</keyword>
<dbReference type="HOGENOM" id="CLU_3127377_0_0_1"/>
<reference evidence="2 4" key="2">
    <citation type="journal article" date="2014" name="BMC Genomics">
        <title>An improved genome release (version Mt4.0) for the model legume Medicago truncatula.</title>
        <authorList>
            <person name="Tang H."/>
            <person name="Krishnakumar V."/>
            <person name="Bidwell S."/>
            <person name="Rosen B."/>
            <person name="Chan A."/>
            <person name="Zhou S."/>
            <person name="Gentzbittel L."/>
            <person name="Childs K.L."/>
            <person name="Yandell M."/>
            <person name="Gundlach H."/>
            <person name="Mayer K.F."/>
            <person name="Schwartz D.C."/>
            <person name="Town C.D."/>
        </authorList>
    </citation>
    <scope>GENOME REANNOTATION</scope>
    <source>
        <strain evidence="2">A17</strain>
        <strain evidence="3 4">cv. Jemalong A17</strain>
    </source>
</reference>
<evidence type="ECO:0000313" key="4">
    <source>
        <dbReference type="Proteomes" id="UP000002051"/>
    </source>
</evidence>
<keyword evidence="1" id="KW-1133">Transmembrane helix</keyword>
<protein>
    <submittedName>
        <fullName evidence="2">Transmembrane protein, putative</fullName>
    </submittedName>
</protein>
<reference evidence="3" key="3">
    <citation type="submission" date="2015-04" db="UniProtKB">
        <authorList>
            <consortium name="EnsemblPlants"/>
        </authorList>
    </citation>
    <scope>IDENTIFICATION</scope>
    <source>
        <strain evidence="3">cv. Jemalong A17</strain>
    </source>
</reference>
<reference evidence="2 4" key="1">
    <citation type="journal article" date="2011" name="Nature">
        <title>The Medicago genome provides insight into the evolution of rhizobial symbioses.</title>
        <authorList>
            <person name="Young N.D."/>
            <person name="Debelle F."/>
            <person name="Oldroyd G.E."/>
            <person name="Geurts R."/>
            <person name="Cannon S.B."/>
            <person name="Udvardi M.K."/>
            <person name="Benedito V.A."/>
            <person name="Mayer K.F."/>
            <person name="Gouzy J."/>
            <person name="Schoof H."/>
            <person name="Van de Peer Y."/>
            <person name="Proost S."/>
            <person name="Cook D.R."/>
            <person name="Meyers B.C."/>
            <person name="Spannagl M."/>
            <person name="Cheung F."/>
            <person name="De Mita S."/>
            <person name="Krishnakumar V."/>
            <person name="Gundlach H."/>
            <person name="Zhou S."/>
            <person name="Mudge J."/>
            <person name="Bharti A.K."/>
            <person name="Murray J.D."/>
            <person name="Naoumkina M.A."/>
            <person name="Rosen B."/>
            <person name="Silverstein K.A."/>
            <person name="Tang H."/>
            <person name="Rombauts S."/>
            <person name="Zhao P.X."/>
            <person name="Zhou P."/>
            <person name="Barbe V."/>
            <person name="Bardou P."/>
            <person name="Bechner M."/>
            <person name="Bellec A."/>
            <person name="Berger A."/>
            <person name="Berges H."/>
            <person name="Bidwell S."/>
            <person name="Bisseling T."/>
            <person name="Choisne N."/>
            <person name="Couloux A."/>
            <person name="Denny R."/>
            <person name="Deshpande S."/>
            <person name="Dai X."/>
            <person name="Doyle J.J."/>
            <person name="Dudez A.M."/>
            <person name="Farmer A.D."/>
            <person name="Fouteau S."/>
            <person name="Franken C."/>
            <person name="Gibelin C."/>
            <person name="Gish J."/>
            <person name="Goldstein S."/>
            <person name="Gonzalez A.J."/>
            <person name="Green P.J."/>
            <person name="Hallab A."/>
            <person name="Hartog M."/>
            <person name="Hua A."/>
            <person name="Humphray S.J."/>
            <person name="Jeong D.H."/>
            <person name="Jing Y."/>
            <person name="Jocker A."/>
            <person name="Kenton S.M."/>
            <person name="Kim D.J."/>
            <person name="Klee K."/>
            <person name="Lai H."/>
            <person name="Lang C."/>
            <person name="Lin S."/>
            <person name="Macmil S.L."/>
            <person name="Magdelenat G."/>
            <person name="Matthews L."/>
            <person name="McCorrison J."/>
            <person name="Monaghan E.L."/>
            <person name="Mun J.H."/>
            <person name="Najar F.Z."/>
            <person name="Nicholson C."/>
            <person name="Noirot C."/>
            <person name="O'Bleness M."/>
            <person name="Paule C.R."/>
            <person name="Poulain J."/>
            <person name="Prion F."/>
            <person name="Qin B."/>
            <person name="Qu C."/>
            <person name="Retzel E.F."/>
            <person name="Riddle C."/>
            <person name="Sallet E."/>
            <person name="Samain S."/>
            <person name="Samson N."/>
            <person name="Sanders I."/>
            <person name="Saurat O."/>
            <person name="Scarpelli C."/>
            <person name="Schiex T."/>
            <person name="Segurens B."/>
            <person name="Severin A.J."/>
            <person name="Sherrier D.J."/>
            <person name="Shi R."/>
            <person name="Sims S."/>
            <person name="Singer S.R."/>
            <person name="Sinharoy S."/>
            <person name="Sterck L."/>
            <person name="Viollet A."/>
            <person name="Wang B.B."/>
            <person name="Wang K."/>
            <person name="Wang M."/>
            <person name="Wang X."/>
            <person name="Warfsmann J."/>
            <person name="Weissenbach J."/>
            <person name="White D.D."/>
            <person name="White J.D."/>
            <person name="Wiley G.B."/>
            <person name="Wincker P."/>
            <person name="Xing Y."/>
            <person name="Yang L."/>
            <person name="Yao Z."/>
            <person name="Ying F."/>
            <person name="Zhai J."/>
            <person name="Zhou L."/>
            <person name="Zuber A."/>
            <person name="Denarie J."/>
            <person name="Dixon R.A."/>
            <person name="May G.D."/>
            <person name="Schwartz D.C."/>
            <person name="Rogers J."/>
            <person name="Quetier F."/>
            <person name="Town C.D."/>
            <person name="Roe B.A."/>
        </authorList>
    </citation>
    <scope>NUCLEOTIDE SEQUENCE [LARGE SCALE GENOMIC DNA]</scope>
    <source>
        <strain evidence="2">A17</strain>
        <strain evidence="3 4">cv. Jemalong A17</strain>
    </source>
</reference>